<reference evidence="1" key="1">
    <citation type="submission" date="2016-10" db="EMBL/GenBank/DDBJ databases">
        <authorList>
            <person name="de Groot N.N."/>
        </authorList>
    </citation>
    <scope>NUCLEOTIDE SEQUENCE</scope>
</reference>
<dbReference type="AlphaFoldDB" id="A0A1W1CLJ9"/>
<organism evidence="1">
    <name type="scientific">hydrothermal vent metagenome</name>
    <dbReference type="NCBI Taxonomy" id="652676"/>
    <lineage>
        <taxon>unclassified sequences</taxon>
        <taxon>metagenomes</taxon>
        <taxon>ecological metagenomes</taxon>
    </lineage>
</organism>
<dbReference type="EMBL" id="FPHH01000093">
    <property type="protein sequence ID" value="SFV66644.1"/>
    <property type="molecule type" value="Genomic_DNA"/>
</dbReference>
<sequence>MDTINILDKLDDYSRTLKGITALLDDMQSADGDGVHTYSHLRFHLLGRIVFDVVQNMDKLYEEINKNR</sequence>
<name>A0A1W1CLJ9_9ZZZZ</name>
<protein>
    <submittedName>
        <fullName evidence="1">Uncharacterized protein</fullName>
    </submittedName>
</protein>
<evidence type="ECO:0000313" key="1">
    <source>
        <dbReference type="EMBL" id="SFV66644.1"/>
    </source>
</evidence>
<proteinExistence type="predicted"/>
<accession>A0A1W1CLJ9</accession>
<gene>
    <name evidence="1" type="ORF">MNB_SM-5-594</name>
</gene>